<feature type="compositionally biased region" description="Basic and acidic residues" evidence="4">
    <location>
        <begin position="273"/>
        <end position="283"/>
    </location>
</feature>
<dbReference type="InterPro" id="IPR026590">
    <property type="entry name" value="Ssirtuin_cat_dom"/>
</dbReference>
<dbReference type="PROSITE" id="PS50305">
    <property type="entry name" value="SIRTUIN"/>
    <property type="match status" value="1"/>
</dbReference>
<evidence type="ECO:0000313" key="7">
    <source>
        <dbReference type="Proteomes" id="UP001626550"/>
    </source>
</evidence>
<dbReference type="InterPro" id="IPR026591">
    <property type="entry name" value="Sirtuin_cat_small_dom_sf"/>
</dbReference>
<accession>A0ABD2PMA7</accession>
<reference evidence="6 7" key="1">
    <citation type="submission" date="2024-11" db="EMBL/GenBank/DDBJ databases">
        <title>Adaptive evolution of stress response genes in parasites aligns with host niche diversity.</title>
        <authorList>
            <person name="Hahn C."/>
            <person name="Resl P."/>
        </authorList>
    </citation>
    <scope>NUCLEOTIDE SEQUENCE [LARGE SCALE GENOMIC DNA]</scope>
    <source>
        <strain evidence="6">EGGRZ-B1_66</strain>
        <tissue evidence="6">Body</tissue>
    </source>
</reference>
<dbReference type="Pfam" id="PF02146">
    <property type="entry name" value="SIR2"/>
    <property type="match status" value="1"/>
</dbReference>
<sequence length="393" mass="45625">MLSVASSSRETFQSCPSPIKDSWDCEKLGEIFANIKRNCIKKVVVLCGAGLSTASGIADFRSPRIGLYDNVGAYNLPYPEALFELDFLKRHPRSFFQYYKGLMMQLRDQRSQPNLAHFFLKLLREKGILLRVYTQNIDNLEIGKQSDLLIPRDLVESVQKFAASLDWIEDLSRMLEKAAAGQKTRFREVNKITEIPRRNFYDQWSKQERQSSLRSSTSFTDRYQSSSSSTSRSYTLSSLSSTSETTRTKKIESSAKRKKKQKKRKKKAKKTKNASEIKREKQKLPNKQTVRGSNPYPNNLIELVTKMKLREDNQKRKNSILIKEKRISEIRELVEFRQLHNRIDSSLEVLKERKHSLRQLDLWRGPPAMEGICHDEKLNDLLQELDSIPLPVF</sequence>
<organism evidence="6 7">
    <name type="scientific">Cichlidogyrus casuarinus</name>
    <dbReference type="NCBI Taxonomy" id="1844966"/>
    <lineage>
        <taxon>Eukaryota</taxon>
        <taxon>Metazoa</taxon>
        <taxon>Spiralia</taxon>
        <taxon>Lophotrochozoa</taxon>
        <taxon>Platyhelminthes</taxon>
        <taxon>Monogenea</taxon>
        <taxon>Monopisthocotylea</taxon>
        <taxon>Dactylogyridea</taxon>
        <taxon>Ancyrocephalidae</taxon>
        <taxon>Cichlidogyrus</taxon>
    </lineage>
</organism>
<comment type="caution">
    <text evidence="3">Lacks conserved residue(s) required for the propagation of feature annotation.</text>
</comment>
<keyword evidence="7" id="KW-1185">Reference proteome</keyword>
<dbReference type="GO" id="GO:0016740">
    <property type="term" value="F:transferase activity"/>
    <property type="evidence" value="ECO:0007669"/>
    <property type="project" value="UniProtKB-KW"/>
</dbReference>
<dbReference type="Gene3D" id="3.30.1600.10">
    <property type="entry name" value="SIR2/SIRT2 'Small Domain"/>
    <property type="match status" value="1"/>
</dbReference>
<keyword evidence="2" id="KW-0520">NAD</keyword>
<dbReference type="InterPro" id="IPR050134">
    <property type="entry name" value="NAD-dep_sirtuin_deacylases"/>
</dbReference>
<evidence type="ECO:0000256" key="4">
    <source>
        <dbReference type="SAM" id="MobiDB-lite"/>
    </source>
</evidence>
<evidence type="ECO:0000256" key="2">
    <source>
        <dbReference type="ARBA" id="ARBA00023027"/>
    </source>
</evidence>
<feature type="compositionally biased region" description="Low complexity" evidence="4">
    <location>
        <begin position="215"/>
        <end position="245"/>
    </location>
</feature>
<dbReference type="AlphaFoldDB" id="A0ABD2PMA7"/>
<protein>
    <recommendedName>
        <fullName evidence="5">Deacetylase sirtuin-type domain-containing protein</fullName>
    </recommendedName>
</protein>
<feature type="compositionally biased region" description="Polar residues" evidence="4">
    <location>
        <begin position="285"/>
        <end position="297"/>
    </location>
</feature>
<feature type="compositionally biased region" description="Basic and acidic residues" evidence="4">
    <location>
        <begin position="246"/>
        <end position="255"/>
    </location>
</feature>
<dbReference type="InterPro" id="IPR003000">
    <property type="entry name" value="Sirtuin"/>
</dbReference>
<evidence type="ECO:0000313" key="6">
    <source>
        <dbReference type="EMBL" id="KAL3308002.1"/>
    </source>
</evidence>
<name>A0ABD2PMA7_9PLAT</name>
<gene>
    <name evidence="6" type="ORF">Ciccas_013473</name>
</gene>
<proteinExistence type="predicted"/>
<feature type="region of interest" description="Disordered" evidence="4">
    <location>
        <begin position="212"/>
        <end position="297"/>
    </location>
</feature>
<dbReference type="PANTHER" id="PTHR11085">
    <property type="entry name" value="NAD-DEPENDENT PROTEIN DEACYLASE SIRTUIN-5, MITOCHONDRIAL-RELATED"/>
    <property type="match status" value="1"/>
</dbReference>
<dbReference type="InterPro" id="IPR029035">
    <property type="entry name" value="DHS-like_NAD/FAD-binding_dom"/>
</dbReference>
<dbReference type="Gene3D" id="3.40.50.1220">
    <property type="entry name" value="TPP-binding domain"/>
    <property type="match status" value="1"/>
</dbReference>
<feature type="compositionally biased region" description="Basic residues" evidence="4">
    <location>
        <begin position="256"/>
        <end position="272"/>
    </location>
</feature>
<dbReference type="EMBL" id="JBJKFK010006058">
    <property type="protein sequence ID" value="KAL3308002.1"/>
    <property type="molecule type" value="Genomic_DNA"/>
</dbReference>
<dbReference type="SUPFAM" id="SSF52467">
    <property type="entry name" value="DHS-like NAD/FAD-binding domain"/>
    <property type="match status" value="1"/>
</dbReference>
<feature type="domain" description="Deacetylase sirtuin-type" evidence="5">
    <location>
        <begin position="18"/>
        <end position="393"/>
    </location>
</feature>
<evidence type="ECO:0000259" key="5">
    <source>
        <dbReference type="PROSITE" id="PS50305"/>
    </source>
</evidence>
<evidence type="ECO:0000256" key="1">
    <source>
        <dbReference type="ARBA" id="ARBA00022679"/>
    </source>
</evidence>
<comment type="caution">
    <text evidence="6">The sequence shown here is derived from an EMBL/GenBank/DDBJ whole genome shotgun (WGS) entry which is preliminary data.</text>
</comment>
<keyword evidence="1" id="KW-0808">Transferase</keyword>
<evidence type="ECO:0000256" key="3">
    <source>
        <dbReference type="PROSITE-ProRule" id="PRU00236"/>
    </source>
</evidence>
<dbReference type="PANTHER" id="PTHR11085:SF7">
    <property type="entry name" value="NAD-DEPENDENT PROTEIN DEACETYLASE"/>
    <property type="match status" value="1"/>
</dbReference>
<dbReference type="Proteomes" id="UP001626550">
    <property type="component" value="Unassembled WGS sequence"/>
</dbReference>